<proteinExistence type="inferred from homology"/>
<comment type="caution">
    <text evidence="4">The sequence shown here is derived from an EMBL/GenBank/DDBJ whole genome shotgun (WGS) entry which is preliminary data.</text>
</comment>
<dbReference type="Gene3D" id="1.10.10.2830">
    <property type="match status" value="1"/>
</dbReference>
<dbReference type="CDD" id="cd16407">
    <property type="entry name" value="ParB_N_like"/>
    <property type="match status" value="1"/>
</dbReference>
<protein>
    <submittedName>
        <fullName evidence="4">ParB/RepB/Spo0J family partition protein</fullName>
    </submittedName>
</protein>
<comment type="similarity">
    <text evidence="1">Belongs to the ParB family.</text>
</comment>
<dbReference type="PANTHER" id="PTHR33375:SF1">
    <property type="entry name" value="CHROMOSOME-PARTITIONING PROTEIN PARB-RELATED"/>
    <property type="match status" value="1"/>
</dbReference>
<evidence type="ECO:0000259" key="3">
    <source>
        <dbReference type="SMART" id="SM00470"/>
    </source>
</evidence>
<dbReference type="NCBIfam" id="TIGR00180">
    <property type="entry name" value="parB_part"/>
    <property type="match status" value="1"/>
</dbReference>
<gene>
    <name evidence="4" type="ORF">FYJ76_05170</name>
</gene>
<dbReference type="AlphaFoldDB" id="A0A6I2U7H9"/>
<reference evidence="4 5" key="1">
    <citation type="submission" date="2019-08" db="EMBL/GenBank/DDBJ databases">
        <title>In-depth cultivation of the pig gut microbiome towards novel bacterial diversity and tailored functional studies.</title>
        <authorList>
            <person name="Wylensek D."/>
            <person name="Hitch T.C.A."/>
            <person name="Clavel T."/>
        </authorList>
    </citation>
    <scope>NUCLEOTIDE SEQUENCE [LARGE SCALE GENOMIC DNA]</scope>
    <source>
        <strain evidence="4 5">WCA3-601-WT-6J</strain>
    </source>
</reference>
<dbReference type="SMART" id="SM00470">
    <property type="entry name" value="ParB"/>
    <property type="match status" value="1"/>
</dbReference>
<dbReference type="RefSeq" id="WP_154521958.1">
    <property type="nucleotide sequence ID" value="NZ_VUNJ01000004.1"/>
</dbReference>
<evidence type="ECO:0000313" key="4">
    <source>
        <dbReference type="EMBL" id="MST91331.1"/>
    </source>
</evidence>
<dbReference type="InterPro" id="IPR041468">
    <property type="entry name" value="HTH_ParB/Spo0J"/>
</dbReference>
<dbReference type="Pfam" id="PF02195">
    <property type="entry name" value="ParB_N"/>
    <property type="match status" value="1"/>
</dbReference>
<dbReference type="InterPro" id="IPR036086">
    <property type="entry name" value="ParB/Sulfiredoxin_sf"/>
</dbReference>
<dbReference type="PANTHER" id="PTHR33375">
    <property type="entry name" value="CHROMOSOME-PARTITIONING PROTEIN PARB-RELATED"/>
    <property type="match status" value="1"/>
</dbReference>
<dbReference type="GO" id="GO:0005694">
    <property type="term" value="C:chromosome"/>
    <property type="evidence" value="ECO:0007669"/>
    <property type="project" value="TreeGrafter"/>
</dbReference>
<dbReference type="GO" id="GO:0007059">
    <property type="term" value="P:chromosome segregation"/>
    <property type="evidence" value="ECO:0007669"/>
    <property type="project" value="UniProtKB-KW"/>
</dbReference>
<accession>A0A6I2U7H9</accession>
<dbReference type="InterPro" id="IPR050336">
    <property type="entry name" value="Chromosome_partition/occlusion"/>
</dbReference>
<evidence type="ECO:0000256" key="2">
    <source>
        <dbReference type="ARBA" id="ARBA00022829"/>
    </source>
</evidence>
<evidence type="ECO:0000313" key="5">
    <source>
        <dbReference type="Proteomes" id="UP000431913"/>
    </source>
</evidence>
<evidence type="ECO:0000256" key="1">
    <source>
        <dbReference type="ARBA" id="ARBA00006295"/>
    </source>
</evidence>
<dbReference type="InterPro" id="IPR004437">
    <property type="entry name" value="ParB/RepB/Spo0J"/>
</dbReference>
<feature type="domain" description="ParB-like N-terminal" evidence="3">
    <location>
        <begin position="18"/>
        <end position="109"/>
    </location>
</feature>
<sequence length="295" mass="34029">MQQKANTAKDAQTTEQILNLPVEQIRPFDNHPFQVNDDDELMQQTIDSIMQVGVLNPVIVRPMEDGGYQMVSGHRRLRACELAGIATIPAIARELNDYEAVHLMVDSNIQRENILPSERAKAYRMKMDALKHQGKAAEQTSSQIGTKLRTDEQIAREVGSSRNQVQRFIRLTELLPELLDMVDRKEIAFSPAVELSYLKEEEQRLFLEAMDYSQATPSLSQAQRIKKLSQQGACTQDAMFSIMSEEKKSDMDKLTIKQDVLRKYFPKSYTPLQMQQTIIKLLEQWQKRRQRENSR</sequence>
<keyword evidence="2" id="KW-0159">Chromosome partition</keyword>
<dbReference type="Proteomes" id="UP000431913">
    <property type="component" value="Unassembled WGS sequence"/>
</dbReference>
<dbReference type="SUPFAM" id="SSF110849">
    <property type="entry name" value="ParB/Sulfiredoxin"/>
    <property type="match status" value="1"/>
</dbReference>
<name>A0A6I2U7H9_9FIRM</name>
<dbReference type="InterPro" id="IPR003115">
    <property type="entry name" value="ParB_N"/>
</dbReference>
<dbReference type="EMBL" id="VUNJ01000004">
    <property type="protein sequence ID" value="MST91331.1"/>
    <property type="molecule type" value="Genomic_DNA"/>
</dbReference>
<organism evidence="4 5">
    <name type="scientific">Ruthenibacterium lactatiformans</name>
    <dbReference type="NCBI Taxonomy" id="1550024"/>
    <lineage>
        <taxon>Bacteria</taxon>
        <taxon>Bacillati</taxon>
        <taxon>Bacillota</taxon>
        <taxon>Clostridia</taxon>
        <taxon>Eubacteriales</taxon>
        <taxon>Oscillospiraceae</taxon>
        <taxon>Ruthenibacterium</taxon>
    </lineage>
</organism>
<dbReference type="Gene3D" id="3.90.1530.30">
    <property type="match status" value="1"/>
</dbReference>
<dbReference type="GO" id="GO:0003677">
    <property type="term" value="F:DNA binding"/>
    <property type="evidence" value="ECO:0007669"/>
    <property type="project" value="InterPro"/>
</dbReference>
<dbReference type="Pfam" id="PF17762">
    <property type="entry name" value="HTH_ParB"/>
    <property type="match status" value="1"/>
</dbReference>